<feature type="region of interest" description="Disordered" evidence="1">
    <location>
        <begin position="145"/>
        <end position="206"/>
    </location>
</feature>
<dbReference type="GeneID" id="54292796"/>
<dbReference type="EMBL" id="ML995478">
    <property type="protein sequence ID" value="KAF2144945.1"/>
    <property type="molecule type" value="Genomic_DNA"/>
</dbReference>
<proteinExistence type="predicted"/>
<feature type="compositionally biased region" description="Basic and acidic residues" evidence="1">
    <location>
        <begin position="165"/>
        <end position="190"/>
    </location>
</feature>
<dbReference type="RefSeq" id="XP_033400657.1">
    <property type="nucleotide sequence ID" value="XM_033535302.1"/>
</dbReference>
<protein>
    <submittedName>
        <fullName evidence="2">Uncharacterized protein</fullName>
    </submittedName>
</protein>
<organism evidence="2 3">
    <name type="scientific">Aplosporella prunicola CBS 121167</name>
    <dbReference type="NCBI Taxonomy" id="1176127"/>
    <lineage>
        <taxon>Eukaryota</taxon>
        <taxon>Fungi</taxon>
        <taxon>Dikarya</taxon>
        <taxon>Ascomycota</taxon>
        <taxon>Pezizomycotina</taxon>
        <taxon>Dothideomycetes</taxon>
        <taxon>Dothideomycetes incertae sedis</taxon>
        <taxon>Botryosphaeriales</taxon>
        <taxon>Aplosporellaceae</taxon>
        <taxon>Aplosporella</taxon>
    </lineage>
</organism>
<name>A0A6A6BNV7_9PEZI</name>
<feature type="compositionally biased region" description="Basic residues" evidence="1">
    <location>
        <begin position="153"/>
        <end position="164"/>
    </location>
</feature>
<accession>A0A6A6BNV7</accession>
<gene>
    <name evidence="2" type="ORF">K452DRAFT_132729</name>
</gene>
<evidence type="ECO:0000256" key="1">
    <source>
        <dbReference type="SAM" id="MobiDB-lite"/>
    </source>
</evidence>
<sequence length="206" mass="23731">MSIRQTAVVSEGGRDTLMCGGWMCVCGGVDGWGDCLVEGRVVMRSLLGRNGHLHARTQTDRERGGSTRAPPLLELPQQQPAYMLKPFLFLFSFLFKFSIFPSKSRPRSRSRSIRKSLSIHLAVYLPVCLYLHLYCTHPQRTLPRKKEKEIEKKKKNLSKKKMKKKSEFDVEKKKNSKDEKRKEKIQEKGRKESKHWPARPGYTGPA</sequence>
<evidence type="ECO:0000313" key="3">
    <source>
        <dbReference type="Proteomes" id="UP000799438"/>
    </source>
</evidence>
<evidence type="ECO:0000313" key="2">
    <source>
        <dbReference type="EMBL" id="KAF2144945.1"/>
    </source>
</evidence>
<dbReference type="Proteomes" id="UP000799438">
    <property type="component" value="Unassembled WGS sequence"/>
</dbReference>
<dbReference type="AlphaFoldDB" id="A0A6A6BNV7"/>
<reference evidence="2" key="1">
    <citation type="journal article" date="2020" name="Stud. Mycol.">
        <title>101 Dothideomycetes genomes: a test case for predicting lifestyles and emergence of pathogens.</title>
        <authorList>
            <person name="Haridas S."/>
            <person name="Albert R."/>
            <person name="Binder M."/>
            <person name="Bloem J."/>
            <person name="Labutti K."/>
            <person name="Salamov A."/>
            <person name="Andreopoulos B."/>
            <person name="Baker S."/>
            <person name="Barry K."/>
            <person name="Bills G."/>
            <person name="Bluhm B."/>
            <person name="Cannon C."/>
            <person name="Castanera R."/>
            <person name="Culley D."/>
            <person name="Daum C."/>
            <person name="Ezra D."/>
            <person name="Gonzalez J."/>
            <person name="Henrissat B."/>
            <person name="Kuo A."/>
            <person name="Liang C."/>
            <person name="Lipzen A."/>
            <person name="Lutzoni F."/>
            <person name="Magnuson J."/>
            <person name="Mondo S."/>
            <person name="Nolan M."/>
            <person name="Ohm R."/>
            <person name="Pangilinan J."/>
            <person name="Park H.-J."/>
            <person name="Ramirez L."/>
            <person name="Alfaro M."/>
            <person name="Sun H."/>
            <person name="Tritt A."/>
            <person name="Yoshinaga Y."/>
            <person name="Zwiers L.-H."/>
            <person name="Turgeon B."/>
            <person name="Goodwin S."/>
            <person name="Spatafora J."/>
            <person name="Crous P."/>
            <person name="Grigoriev I."/>
        </authorList>
    </citation>
    <scope>NUCLEOTIDE SEQUENCE</scope>
    <source>
        <strain evidence="2">CBS 121167</strain>
    </source>
</reference>
<feature type="region of interest" description="Disordered" evidence="1">
    <location>
        <begin position="53"/>
        <end position="72"/>
    </location>
</feature>
<keyword evidence="3" id="KW-1185">Reference proteome</keyword>